<sequence>VVIMMNHFENRVIGACVKNESRQTLRLTIDSKRLICCESHGLNFPINVRYDSFILIHRWLHSNGIYCSLLRNSEAGKRDRTVLGVIARKLEHEQFELQMSCVISSRRRMHRNIGSKSKLSSRTNLENRLKRNFVSVEKFRLVDSGLNNCLNWKTAFKCVQPRKVVENGDGAKYQRQTPATPEYKLLQLRQCLSGEALRTIQNLGKSAASYEAAKTRLERKFGGQRRKIALYLEQLERLKPMQDENPKELEKIADILDIVIVNLKEADRDEELGNGVLYVTLQKKLTEPLLVRYHRWIYENRRIESVLSLRDWMLQEVEFLTTASETIHGCAYRLETRRKKIYHQQTFFGRNNRSKCLDHDHVGSSCTATRTSKCSLEKMIAKVTTALGPTQQESNKPENRKEFIALRTVPVVLKNGNREVTVNALLDDASTQTYINTDVAAELGLHGKFQKATVNVLNGQMETFVTMPVEFELKSLDEFPKIGQKSTVDLLIGVDHADLLYSKQEIRVDDNQAIELYRQLKELYEKADMHPHKWLSNSRAVLEQIPPQERASAVHLDDGQLPYIKTLGLQYQIDVSEQWRHVPSGENPADLISRGINISELRRSEICWLRLKRVRAWINRFMNNLDFADKELRELVKQLDVEKIQVSTANQAAAKRAVYAILSNADITDEELHTAFKTKIRLEQNGPLAGEHEQFELQMSCVISIIFASYHYGTKNVHVAALQLFFNNDDQSFLYGGMVRRGCVDWWINFFKDLRDSGLFYDSDDIQVECLQFCFTSMIRDELRRFAMEWNLHRIRKSVNAESPSGQPDVIYFLSSTTDDARDLITPVSEEDIEIAQQKCCVQTPEHGCSEELVELASIIMIEKHLEMSTNSEYAVIFYSTIVEEIGQIL</sequence>
<accession>A0A6S7IU63</accession>
<comment type="caution">
    <text evidence="2">The sequence shown here is derived from an EMBL/GenBank/DDBJ whole genome shotgun (WGS) entry which is preliminary data.</text>
</comment>
<organism evidence="2 3">
    <name type="scientific">Paramuricea clavata</name>
    <name type="common">Red gorgonian</name>
    <name type="synonym">Violescent sea-whip</name>
    <dbReference type="NCBI Taxonomy" id="317549"/>
    <lineage>
        <taxon>Eukaryota</taxon>
        <taxon>Metazoa</taxon>
        <taxon>Cnidaria</taxon>
        <taxon>Anthozoa</taxon>
        <taxon>Octocorallia</taxon>
        <taxon>Malacalcyonacea</taxon>
        <taxon>Plexauridae</taxon>
        <taxon>Paramuricea</taxon>
    </lineage>
</organism>
<proteinExistence type="predicted"/>
<feature type="non-terminal residue" evidence="2">
    <location>
        <position position="1"/>
    </location>
</feature>
<dbReference type="AlphaFoldDB" id="A0A6S7IU63"/>
<evidence type="ECO:0000313" key="3">
    <source>
        <dbReference type="Proteomes" id="UP001152795"/>
    </source>
</evidence>
<reference evidence="2" key="1">
    <citation type="submission" date="2020-04" db="EMBL/GenBank/DDBJ databases">
        <authorList>
            <person name="Alioto T."/>
            <person name="Alioto T."/>
            <person name="Gomez Garrido J."/>
        </authorList>
    </citation>
    <scope>NUCLEOTIDE SEQUENCE</scope>
    <source>
        <strain evidence="2">A484AB</strain>
    </source>
</reference>
<dbReference type="EMBL" id="CACRXK020011344">
    <property type="protein sequence ID" value="CAB4021266.1"/>
    <property type="molecule type" value="Genomic_DNA"/>
</dbReference>
<gene>
    <name evidence="2" type="ORF">PACLA_8A062244</name>
</gene>
<dbReference type="Proteomes" id="UP001152795">
    <property type="component" value="Unassembled WGS sequence"/>
</dbReference>
<dbReference type="OrthoDB" id="10055784at2759"/>
<evidence type="ECO:0000259" key="1">
    <source>
        <dbReference type="Pfam" id="PF24764"/>
    </source>
</evidence>
<dbReference type="Pfam" id="PF03564">
    <property type="entry name" value="DUF1759"/>
    <property type="match status" value="1"/>
</dbReference>
<dbReference type="PANTHER" id="PTHR47331">
    <property type="entry name" value="PHD-TYPE DOMAIN-CONTAINING PROTEIN"/>
    <property type="match status" value="1"/>
</dbReference>
<dbReference type="Pfam" id="PF24764">
    <property type="entry name" value="rva_4"/>
    <property type="match status" value="1"/>
</dbReference>
<keyword evidence="3" id="KW-1185">Reference proteome</keyword>
<evidence type="ECO:0000313" key="2">
    <source>
        <dbReference type="EMBL" id="CAB4021266.1"/>
    </source>
</evidence>
<dbReference type="InterPro" id="IPR005312">
    <property type="entry name" value="DUF1759"/>
</dbReference>
<protein>
    <recommendedName>
        <fullName evidence="1">Integrase core domain-containing protein</fullName>
    </recommendedName>
</protein>
<dbReference type="InterPro" id="IPR058913">
    <property type="entry name" value="Integrase_dom_put"/>
</dbReference>
<feature type="domain" description="Integrase core" evidence="1">
    <location>
        <begin position="741"/>
        <end position="800"/>
    </location>
</feature>
<name>A0A6S7IU63_PARCT</name>